<keyword evidence="2" id="KW-0378">Hydrolase</keyword>
<evidence type="ECO:0000313" key="2">
    <source>
        <dbReference type="EMBL" id="PRQ25683.1"/>
    </source>
</evidence>
<sequence length="120" mass="12558">MSVGSSNLAGEETHLVLLLLIRVGNDTAFGSSKFGKTTLLLALAGELGKDLKVSGNVTYNGHGMHGFVPQRSVAYISQHDVHIGEMTVGETLAFSARCQGAATLYMILGLDGCADTLCES</sequence>
<feature type="domain" description="ABC transporter" evidence="1">
    <location>
        <begin position="29"/>
        <end position="103"/>
    </location>
</feature>
<dbReference type="Pfam" id="PF00005">
    <property type="entry name" value="ABC_tran"/>
    <property type="match status" value="1"/>
</dbReference>
<dbReference type="PANTHER" id="PTHR48040:SF20">
    <property type="entry name" value="PLEIOTROPIC DRUG RESISTANCE PROTEIN 1"/>
    <property type="match status" value="1"/>
</dbReference>
<name>A0A2P6PUT1_ROSCH</name>
<dbReference type="PANTHER" id="PTHR48040">
    <property type="entry name" value="PLEIOTROPIC DRUG RESISTANCE PROTEIN 1-LIKE ISOFORM X1"/>
    <property type="match status" value="1"/>
</dbReference>
<dbReference type="Proteomes" id="UP000238479">
    <property type="component" value="Chromosome 6"/>
</dbReference>
<comment type="caution">
    <text evidence="2">The sequence shown here is derived from an EMBL/GenBank/DDBJ whole genome shotgun (WGS) entry which is preliminary data.</text>
</comment>
<dbReference type="InterPro" id="IPR027417">
    <property type="entry name" value="P-loop_NTPase"/>
</dbReference>
<accession>A0A2P6PUT1</accession>
<dbReference type="SUPFAM" id="SSF52540">
    <property type="entry name" value="P-loop containing nucleoside triphosphate hydrolases"/>
    <property type="match status" value="1"/>
</dbReference>
<dbReference type="GO" id="GO:0016887">
    <property type="term" value="F:ATP hydrolysis activity"/>
    <property type="evidence" value="ECO:0007669"/>
    <property type="project" value="InterPro"/>
</dbReference>
<dbReference type="EMBL" id="PDCK01000044">
    <property type="protein sequence ID" value="PRQ25683.1"/>
    <property type="molecule type" value="Genomic_DNA"/>
</dbReference>
<reference evidence="2 3" key="1">
    <citation type="journal article" date="2018" name="Nat. Genet.">
        <title>The Rosa genome provides new insights in the design of modern roses.</title>
        <authorList>
            <person name="Bendahmane M."/>
        </authorList>
    </citation>
    <scope>NUCLEOTIDE SEQUENCE [LARGE SCALE GENOMIC DNA]</scope>
    <source>
        <strain evidence="3">cv. Old Blush</strain>
    </source>
</reference>
<keyword evidence="3" id="KW-1185">Reference proteome</keyword>
<proteinExistence type="predicted"/>
<dbReference type="Gramene" id="PRQ25683">
    <property type="protein sequence ID" value="PRQ25683"/>
    <property type="gene ID" value="RchiOBHm_Chr6g0286351"/>
</dbReference>
<evidence type="ECO:0000313" key="3">
    <source>
        <dbReference type="Proteomes" id="UP000238479"/>
    </source>
</evidence>
<gene>
    <name evidence="2" type="ORF">RchiOBHm_Chr6g0286351</name>
</gene>
<dbReference type="GO" id="GO:0005524">
    <property type="term" value="F:ATP binding"/>
    <property type="evidence" value="ECO:0007669"/>
    <property type="project" value="InterPro"/>
</dbReference>
<dbReference type="InterPro" id="IPR003439">
    <property type="entry name" value="ABC_transporter-like_ATP-bd"/>
</dbReference>
<dbReference type="AlphaFoldDB" id="A0A2P6PUT1"/>
<dbReference type="Gene3D" id="3.40.50.300">
    <property type="entry name" value="P-loop containing nucleotide triphosphate hydrolases"/>
    <property type="match status" value="1"/>
</dbReference>
<protein>
    <submittedName>
        <fullName evidence="2">Putative P-loop containing nucleoside triphosphate hydrolase</fullName>
    </submittedName>
</protein>
<evidence type="ECO:0000259" key="1">
    <source>
        <dbReference type="Pfam" id="PF00005"/>
    </source>
</evidence>
<organism evidence="2 3">
    <name type="scientific">Rosa chinensis</name>
    <name type="common">China rose</name>
    <dbReference type="NCBI Taxonomy" id="74649"/>
    <lineage>
        <taxon>Eukaryota</taxon>
        <taxon>Viridiplantae</taxon>
        <taxon>Streptophyta</taxon>
        <taxon>Embryophyta</taxon>
        <taxon>Tracheophyta</taxon>
        <taxon>Spermatophyta</taxon>
        <taxon>Magnoliopsida</taxon>
        <taxon>eudicotyledons</taxon>
        <taxon>Gunneridae</taxon>
        <taxon>Pentapetalae</taxon>
        <taxon>rosids</taxon>
        <taxon>fabids</taxon>
        <taxon>Rosales</taxon>
        <taxon>Rosaceae</taxon>
        <taxon>Rosoideae</taxon>
        <taxon>Rosoideae incertae sedis</taxon>
        <taxon>Rosa</taxon>
    </lineage>
</organism>